<dbReference type="Pfam" id="PF21948">
    <property type="entry name" value="LplA-B_cat"/>
    <property type="match status" value="1"/>
</dbReference>
<dbReference type="CDD" id="cd16443">
    <property type="entry name" value="LplA"/>
    <property type="match status" value="1"/>
</dbReference>
<evidence type="ECO:0000259" key="1">
    <source>
        <dbReference type="PROSITE" id="PS51733"/>
    </source>
</evidence>
<dbReference type="SUPFAM" id="SSF55681">
    <property type="entry name" value="Class II aaRS and biotin synthetases"/>
    <property type="match status" value="1"/>
</dbReference>
<evidence type="ECO:0000313" key="3">
    <source>
        <dbReference type="Proteomes" id="UP000006732"/>
    </source>
</evidence>
<protein>
    <submittedName>
        <fullName evidence="2">Biotin/lipoate A/B protein ligase</fullName>
    </submittedName>
</protein>
<dbReference type="HOGENOM" id="CLU_022986_5_0_7"/>
<dbReference type="Proteomes" id="UP000006732">
    <property type="component" value="Chromosome"/>
</dbReference>
<keyword evidence="2" id="KW-0436">Ligase</keyword>
<keyword evidence="3" id="KW-1185">Reference proteome</keyword>
<dbReference type="Gene3D" id="3.30.930.10">
    <property type="entry name" value="Bira Bifunctional Protein, Domain 2"/>
    <property type="match status" value="1"/>
</dbReference>
<name>A1AR75_PELPD</name>
<accession>A1AR75</accession>
<dbReference type="GO" id="GO:0016874">
    <property type="term" value="F:ligase activity"/>
    <property type="evidence" value="ECO:0007669"/>
    <property type="project" value="UniProtKB-KW"/>
</dbReference>
<dbReference type="InterPro" id="IPR045864">
    <property type="entry name" value="aa-tRNA-synth_II/BPL/LPL"/>
</dbReference>
<dbReference type="PANTHER" id="PTHR43679:SF2">
    <property type="entry name" value="OCTANOYL-[GCVH]:PROTEIN N-OCTANOYLTRANSFERASE"/>
    <property type="match status" value="1"/>
</dbReference>
<gene>
    <name evidence="2" type="ordered locus">Ppro_2238</name>
</gene>
<dbReference type="PANTHER" id="PTHR43679">
    <property type="entry name" value="OCTANOYLTRANSFERASE LIPM-RELATED"/>
    <property type="match status" value="1"/>
</dbReference>
<dbReference type="AlphaFoldDB" id="A1AR75"/>
<dbReference type="PROSITE" id="PS51733">
    <property type="entry name" value="BPL_LPL_CATALYTIC"/>
    <property type="match status" value="1"/>
</dbReference>
<sequence>MNSQRIWRLVQSEALPAAENMAIDEALLRCFDPLASLPTLRLYAWNPPALSLGRFQKAAQVLNLERCRTDGLTVVRRVTGGSAIYHASELTYSLICAPEQIPPACSIRDSFRVLTGFLLGFYARLGLRAGYARDLVEKDTRLGAHTAFCFSGRESFDILISGRKIGGNAQRRQRGLIFQHGSIPLSCHVETGLSYMADRSPSHARGAISLAQCGVHARPERLREELVAAFDDSFGVECREEPLSQQEQSWAKALIANKYSTDTWNLEGVEN</sequence>
<dbReference type="STRING" id="338966.Ppro_2238"/>
<proteinExistence type="predicted"/>
<reference evidence="2 3" key="1">
    <citation type="submission" date="2006-10" db="EMBL/GenBank/DDBJ databases">
        <title>Complete sequence of chromosome of Pelobacter propionicus DSM 2379.</title>
        <authorList>
            <consortium name="US DOE Joint Genome Institute"/>
            <person name="Copeland A."/>
            <person name="Lucas S."/>
            <person name="Lapidus A."/>
            <person name="Barry K."/>
            <person name="Detter J.C."/>
            <person name="Glavina del Rio T."/>
            <person name="Hammon N."/>
            <person name="Israni S."/>
            <person name="Dalin E."/>
            <person name="Tice H."/>
            <person name="Pitluck S."/>
            <person name="Saunders E."/>
            <person name="Brettin T."/>
            <person name="Bruce D."/>
            <person name="Han C."/>
            <person name="Tapia R."/>
            <person name="Schmutz J."/>
            <person name="Larimer F."/>
            <person name="Land M."/>
            <person name="Hauser L."/>
            <person name="Kyrpides N."/>
            <person name="Kim E."/>
            <person name="Lovley D."/>
            <person name="Richardson P."/>
        </authorList>
    </citation>
    <scope>NUCLEOTIDE SEQUENCE [LARGE SCALE GENOMIC DNA]</scope>
    <source>
        <strain evidence="3">DSM 2379 / NBRC 103807 / OttBd1</strain>
    </source>
</reference>
<dbReference type="InterPro" id="IPR004143">
    <property type="entry name" value="BPL_LPL_catalytic"/>
</dbReference>
<feature type="domain" description="BPL/LPL catalytic" evidence="1">
    <location>
        <begin position="34"/>
        <end position="238"/>
    </location>
</feature>
<dbReference type="EMBL" id="CP000482">
    <property type="protein sequence ID" value="ABK99845.1"/>
    <property type="molecule type" value="Genomic_DNA"/>
</dbReference>
<dbReference type="RefSeq" id="WP_011736106.1">
    <property type="nucleotide sequence ID" value="NC_008609.1"/>
</dbReference>
<evidence type="ECO:0000313" key="2">
    <source>
        <dbReference type="EMBL" id="ABK99845.1"/>
    </source>
</evidence>
<dbReference type="InterPro" id="IPR050664">
    <property type="entry name" value="Octanoyltrans_LipM/LipL"/>
</dbReference>
<dbReference type="KEGG" id="ppd:Ppro_2238"/>
<organism evidence="2 3">
    <name type="scientific">Pelobacter propionicus (strain DSM 2379 / NBRC 103807 / OttBd1)</name>
    <dbReference type="NCBI Taxonomy" id="338966"/>
    <lineage>
        <taxon>Bacteria</taxon>
        <taxon>Pseudomonadati</taxon>
        <taxon>Thermodesulfobacteriota</taxon>
        <taxon>Desulfuromonadia</taxon>
        <taxon>Desulfuromonadales</taxon>
        <taxon>Desulfuromonadaceae</taxon>
        <taxon>Pelobacter</taxon>
    </lineage>
</organism>
<dbReference type="eggNOG" id="COG0095">
    <property type="taxonomic scope" value="Bacteria"/>
</dbReference>